<dbReference type="Pfam" id="PF07786">
    <property type="entry name" value="HGSNAT_cat"/>
    <property type="match status" value="1"/>
</dbReference>
<feature type="domain" description="Heparan-alpha-glucosaminide N-acetyltransferase catalytic" evidence="3">
    <location>
        <begin position="4"/>
        <end position="183"/>
    </location>
</feature>
<feature type="transmembrane region" description="Helical" evidence="1">
    <location>
        <begin position="158"/>
        <end position="180"/>
    </location>
</feature>
<dbReference type="RefSeq" id="WP_286215457.1">
    <property type="nucleotide sequence ID" value="NZ_AP027736.1"/>
</dbReference>
<dbReference type="Pfam" id="PF04235">
    <property type="entry name" value="DUF418"/>
    <property type="match status" value="1"/>
</dbReference>
<feature type="transmembrane region" description="Helical" evidence="1">
    <location>
        <begin position="289"/>
        <end position="308"/>
    </location>
</feature>
<evidence type="ECO:0000259" key="2">
    <source>
        <dbReference type="Pfam" id="PF04235"/>
    </source>
</evidence>
<dbReference type="Proteomes" id="UP001426770">
    <property type="component" value="Unassembled WGS sequence"/>
</dbReference>
<keyword evidence="1" id="KW-0472">Membrane</keyword>
<reference evidence="4 5" key="1">
    <citation type="submission" date="2024-02" db="EMBL/GenBank/DDBJ databases">
        <title>Lysinimicrobium sediminis NBRC 112286.</title>
        <authorList>
            <person name="Ichikawa N."/>
            <person name="Katano-Makiyama Y."/>
            <person name="Hidaka K."/>
        </authorList>
    </citation>
    <scope>NUCLEOTIDE SEQUENCE [LARGE SCALE GENOMIC DNA]</scope>
    <source>
        <strain evidence="4 5">NBRC 112286</strain>
    </source>
</reference>
<proteinExistence type="predicted"/>
<keyword evidence="5" id="KW-1185">Reference proteome</keyword>
<dbReference type="PANTHER" id="PTHR30590:SF3">
    <property type="entry name" value="HYPOTHETICAL MEMBRANE SPANNING PROTEIN"/>
    <property type="match status" value="1"/>
</dbReference>
<feature type="transmembrane region" description="Helical" evidence="1">
    <location>
        <begin position="46"/>
        <end position="63"/>
    </location>
</feature>
<feature type="transmembrane region" description="Helical" evidence="1">
    <location>
        <begin position="187"/>
        <end position="207"/>
    </location>
</feature>
<evidence type="ECO:0000256" key="1">
    <source>
        <dbReference type="SAM" id="Phobius"/>
    </source>
</evidence>
<keyword evidence="1" id="KW-0812">Transmembrane</keyword>
<protein>
    <recommendedName>
        <fullName evidence="6">DUF1624 domain-containing protein</fullName>
    </recommendedName>
</protein>
<evidence type="ECO:0000313" key="4">
    <source>
        <dbReference type="EMBL" id="GAA5519756.1"/>
    </source>
</evidence>
<dbReference type="EMBL" id="BAABRR010000013">
    <property type="protein sequence ID" value="GAA5519756.1"/>
    <property type="molecule type" value="Genomic_DNA"/>
</dbReference>
<accession>A0ABP9WIU7</accession>
<sequence length="341" mass="35327">MTSRIAGLDVARGLAILGMVAAHVGDDASTDGVGWPWLFATHGRSSALFAVLAGVTMSLMLARGDDAGGAFRTRVRIATRAGILVVLGLLLTELGTPVDIILVNLGLMMLLALPLLRAPSWALLAIAGGAIAGGWWYVPRLAETFSEFLPVLGRLWSTHYPALSWIGYVLIGVVVGRLPLVQARTQALLVGAGLAVASAAVLVRAVAGEGPVTSVEPHSYTPVEMAHNAGVAVLVIGACCWLATVAPAARAALAPLAALGSMALTAYVGHLLVIAAIGPEAAFQPSNVTLVVLCTALLAIAWAWRTWLGQGPLERVLTLASNAAGDRAVRAREQAERERIA</sequence>
<evidence type="ECO:0008006" key="6">
    <source>
        <dbReference type="Google" id="ProtNLM"/>
    </source>
</evidence>
<dbReference type="InterPro" id="IPR007349">
    <property type="entry name" value="DUF418"/>
</dbReference>
<organism evidence="4 5">
    <name type="scientific">Demequina sediminis</name>
    <dbReference type="NCBI Taxonomy" id="1930058"/>
    <lineage>
        <taxon>Bacteria</taxon>
        <taxon>Bacillati</taxon>
        <taxon>Actinomycetota</taxon>
        <taxon>Actinomycetes</taxon>
        <taxon>Micrococcales</taxon>
        <taxon>Demequinaceae</taxon>
        <taxon>Demequina</taxon>
    </lineage>
</organism>
<dbReference type="PANTHER" id="PTHR30590">
    <property type="entry name" value="INNER MEMBRANE PROTEIN"/>
    <property type="match status" value="1"/>
</dbReference>
<comment type="caution">
    <text evidence="4">The sequence shown here is derived from an EMBL/GenBank/DDBJ whole genome shotgun (WGS) entry which is preliminary data.</text>
</comment>
<dbReference type="InterPro" id="IPR012429">
    <property type="entry name" value="HGSNAT_cat"/>
</dbReference>
<dbReference type="InterPro" id="IPR052529">
    <property type="entry name" value="Bact_Transport_Assoc"/>
</dbReference>
<evidence type="ECO:0000313" key="5">
    <source>
        <dbReference type="Proteomes" id="UP001426770"/>
    </source>
</evidence>
<feature type="domain" description="DUF418" evidence="2">
    <location>
        <begin position="187"/>
        <end position="317"/>
    </location>
</feature>
<gene>
    <name evidence="4" type="ORF">Lsed01_02211</name>
</gene>
<feature type="transmembrane region" description="Helical" evidence="1">
    <location>
        <begin position="227"/>
        <end position="249"/>
    </location>
</feature>
<feature type="transmembrane region" description="Helical" evidence="1">
    <location>
        <begin position="121"/>
        <end position="138"/>
    </location>
</feature>
<evidence type="ECO:0000259" key="3">
    <source>
        <dbReference type="Pfam" id="PF07786"/>
    </source>
</evidence>
<name>A0ABP9WIU7_9MICO</name>
<feature type="transmembrane region" description="Helical" evidence="1">
    <location>
        <begin position="98"/>
        <end position="116"/>
    </location>
</feature>
<feature type="transmembrane region" description="Helical" evidence="1">
    <location>
        <begin position="256"/>
        <end position="277"/>
    </location>
</feature>
<keyword evidence="1" id="KW-1133">Transmembrane helix</keyword>